<dbReference type="AlphaFoldDB" id="A0A9Q1ETL5"/>
<feature type="domain" description="Myb/SANT-like DNA-binding" evidence="2">
    <location>
        <begin position="5"/>
        <end position="81"/>
    </location>
</feature>
<dbReference type="InterPro" id="IPR028002">
    <property type="entry name" value="Myb_DNA-bind_5"/>
</dbReference>
<dbReference type="EMBL" id="JAINUF010000012">
    <property type="protein sequence ID" value="KAJ8344793.1"/>
    <property type="molecule type" value="Genomic_DNA"/>
</dbReference>
<evidence type="ECO:0000313" key="3">
    <source>
        <dbReference type="EMBL" id="KAJ8344793.1"/>
    </source>
</evidence>
<protein>
    <recommendedName>
        <fullName evidence="2">Myb/SANT-like DNA-binding domain-containing protein</fullName>
    </recommendedName>
</protein>
<evidence type="ECO:0000259" key="2">
    <source>
        <dbReference type="Pfam" id="PF13873"/>
    </source>
</evidence>
<dbReference type="OrthoDB" id="3066195at2759"/>
<dbReference type="Proteomes" id="UP001152622">
    <property type="component" value="Chromosome 12"/>
</dbReference>
<name>A0A9Q1ETL5_SYNKA</name>
<feature type="region of interest" description="Disordered" evidence="1">
    <location>
        <begin position="171"/>
        <end position="193"/>
    </location>
</feature>
<comment type="caution">
    <text evidence="3">The sequence shown here is derived from an EMBL/GenBank/DDBJ whole genome shotgun (WGS) entry which is preliminary data.</text>
</comment>
<proteinExistence type="predicted"/>
<keyword evidence="4" id="KW-1185">Reference proteome</keyword>
<dbReference type="Pfam" id="PF13873">
    <property type="entry name" value="Myb_DNA-bind_5"/>
    <property type="match status" value="1"/>
</dbReference>
<reference evidence="3" key="1">
    <citation type="journal article" date="2023" name="Science">
        <title>Genome structures resolve the early diversification of teleost fishes.</title>
        <authorList>
            <person name="Parey E."/>
            <person name="Louis A."/>
            <person name="Montfort J."/>
            <person name="Bouchez O."/>
            <person name="Roques C."/>
            <person name="Iampietro C."/>
            <person name="Lluch J."/>
            <person name="Castinel A."/>
            <person name="Donnadieu C."/>
            <person name="Desvignes T."/>
            <person name="Floi Bucao C."/>
            <person name="Jouanno E."/>
            <person name="Wen M."/>
            <person name="Mejri S."/>
            <person name="Dirks R."/>
            <person name="Jansen H."/>
            <person name="Henkel C."/>
            <person name="Chen W.J."/>
            <person name="Zahm M."/>
            <person name="Cabau C."/>
            <person name="Klopp C."/>
            <person name="Thompson A.W."/>
            <person name="Robinson-Rechavi M."/>
            <person name="Braasch I."/>
            <person name="Lecointre G."/>
            <person name="Bobe J."/>
            <person name="Postlethwait J.H."/>
            <person name="Berthelot C."/>
            <person name="Roest Crollius H."/>
            <person name="Guiguen Y."/>
        </authorList>
    </citation>
    <scope>NUCLEOTIDE SEQUENCE</scope>
    <source>
        <strain evidence="3">WJC10195</strain>
    </source>
</reference>
<organism evidence="3 4">
    <name type="scientific">Synaphobranchus kaupii</name>
    <name type="common">Kaup's arrowtooth eel</name>
    <dbReference type="NCBI Taxonomy" id="118154"/>
    <lineage>
        <taxon>Eukaryota</taxon>
        <taxon>Metazoa</taxon>
        <taxon>Chordata</taxon>
        <taxon>Craniata</taxon>
        <taxon>Vertebrata</taxon>
        <taxon>Euteleostomi</taxon>
        <taxon>Actinopterygii</taxon>
        <taxon>Neopterygii</taxon>
        <taxon>Teleostei</taxon>
        <taxon>Anguilliformes</taxon>
        <taxon>Synaphobranchidae</taxon>
        <taxon>Synaphobranchus</taxon>
    </lineage>
</organism>
<accession>A0A9Q1ETL5</accession>
<evidence type="ECO:0000313" key="4">
    <source>
        <dbReference type="Proteomes" id="UP001152622"/>
    </source>
</evidence>
<evidence type="ECO:0000256" key="1">
    <source>
        <dbReference type="SAM" id="MobiDB-lite"/>
    </source>
</evidence>
<sequence length="241" mass="27197">MAKLRAHFFSCKEQEFLIKGYDEEREVLTSKSNTARAAKLREDAWQRIADKLNVTCDSGNKRTWQQVKVKYKNLFQTAKRRAEVRKTEGGLAPRASTPAEEFQHNAKRPLVEEIPGGASSDPVAGCSCSYISVTGNYLTLLPPPESDPASADHSICETLFFNDTHFDEDLDLSSSRERASSAGAASGGSSGEEATEVRKVLYRRYLKKEIDNRDQEMAYRALKMRKLEKEILLLDKQLDKR</sequence>
<gene>
    <name evidence="3" type="ORF">SKAU_G00289860</name>
</gene>